<evidence type="ECO:0000313" key="2">
    <source>
        <dbReference type="Proteomes" id="UP000199529"/>
    </source>
</evidence>
<evidence type="ECO:0000313" key="1">
    <source>
        <dbReference type="EMBL" id="SDZ51275.1"/>
    </source>
</evidence>
<accession>A0A1H3TNR4</accession>
<protein>
    <recommendedName>
        <fullName evidence="3">Mobile element protein</fullName>
    </recommendedName>
</protein>
<evidence type="ECO:0008006" key="3">
    <source>
        <dbReference type="Google" id="ProtNLM"/>
    </source>
</evidence>
<dbReference type="RefSeq" id="WP_093278240.1">
    <property type="nucleotide sequence ID" value="NZ_FNOK01000087.1"/>
</dbReference>
<sequence length="179" mass="18894">MAETTTPLADPAALARLTGLPVDDLDLLDALQRASDRFRGAVGHPVTLVERDAIVLDGDGTRSLLLPAVPVVAVHQVDVDGQPVAEFQWSRNGILRSATGWPDQLGVVHIVYDHGYPADAIPGDIADVVLEQAQMMLDQAPGVASMSTGGVSVSFSRTGITEAWSTAVERYRIGRGDAA</sequence>
<organism evidence="1 2">
    <name type="scientific">Saccharopolyspora shandongensis</name>
    <dbReference type="NCBI Taxonomy" id="418495"/>
    <lineage>
        <taxon>Bacteria</taxon>
        <taxon>Bacillati</taxon>
        <taxon>Actinomycetota</taxon>
        <taxon>Actinomycetes</taxon>
        <taxon>Pseudonocardiales</taxon>
        <taxon>Pseudonocardiaceae</taxon>
        <taxon>Saccharopolyspora</taxon>
    </lineage>
</organism>
<keyword evidence="2" id="KW-1185">Reference proteome</keyword>
<reference evidence="2" key="1">
    <citation type="submission" date="2016-10" db="EMBL/GenBank/DDBJ databases">
        <authorList>
            <person name="Varghese N."/>
            <person name="Submissions S."/>
        </authorList>
    </citation>
    <scope>NUCLEOTIDE SEQUENCE [LARGE SCALE GENOMIC DNA]</scope>
    <source>
        <strain evidence="2">CGMCC 4.3530</strain>
    </source>
</reference>
<name>A0A1H3TNR4_9PSEU</name>
<dbReference type="STRING" id="418495.SAMN05216215_108719"/>
<dbReference type="EMBL" id="FNOK01000087">
    <property type="protein sequence ID" value="SDZ51275.1"/>
    <property type="molecule type" value="Genomic_DNA"/>
</dbReference>
<dbReference type="AlphaFoldDB" id="A0A1H3TNR4"/>
<dbReference type="Proteomes" id="UP000199529">
    <property type="component" value="Unassembled WGS sequence"/>
</dbReference>
<proteinExistence type="predicted"/>
<dbReference type="OrthoDB" id="4198058at2"/>
<gene>
    <name evidence="1" type="ORF">SAMN05216215_108719</name>
</gene>